<dbReference type="EMBL" id="LR593886">
    <property type="protein sequence ID" value="VTR92503.1"/>
    <property type="molecule type" value="Genomic_DNA"/>
</dbReference>
<proteinExistence type="predicted"/>
<sequence>MVAPETRFVSDDRLPPSGRVTTCVYKGTTIHVKVLAAGFEYDARTFPSLSAAAKAVTGSHGNGFHFFKLNKAGAA</sequence>
<dbReference type="InterPro" id="IPR021322">
    <property type="entry name" value="DUF2924"/>
</dbReference>
<evidence type="ECO:0000313" key="2">
    <source>
        <dbReference type="Proteomes" id="UP000464178"/>
    </source>
</evidence>
<keyword evidence="2" id="KW-1185">Reference proteome</keyword>
<organism evidence="1 2">
    <name type="scientific">Gemmata massiliana</name>
    <dbReference type="NCBI Taxonomy" id="1210884"/>
    <lineage>
        <taxon>Bacteria</taxon>
        <taxon>Pseudomonadati</taxon>
        <taxon>Planctomycetota</taxon>
        <taxon>Planctomycetia</taxon>
        <taxon>Gemmatales</taxon>
        <taxon>Gemmataceae</taxon>
        <taxon>Gemmata</taxon>
    </lineage>
</organism>
<accession>A0A6P2CUB2</accession>
<dbReference type="AlphaFoldDB" id="A0A6P2CUB2"/>
<dbReference type="Pfam" id="PF11149">
    <property type="entry name" value="DUF2924"/>
    <property type="match status" value="1"/>
</dbReference>
<gene>
    <name evidence="1" type="ORF">SOIL9_52110</name>
</gene>
<evidence type="ECO:0000313" key="1">
    <source>
        <dbReference type="EMBL" id="VTR92503.1"/>
    </source>
</evidence>
<reference evidence="1 2" key="1">
    <citation type="submission" date="2019-05" db="EMBL/GenBank/DDBJ databases">
        <authorList>
            <consortium name="Science for Life Laboratories"/>
        </authorList>
    </citation>
    <scope>NUCLEOTIDE SEQUENCE [LARGE SCALE GENOMIC DNA]</scope>
    <source>
        <strain evidence="1">Soil9</strain>
    </source>
</reference>
<name>A0A6P2CUB2_9BACT</name>
<dbReference type="Proteomes" id="UP000464178">
    <property type="component" value="Chromosome"/>
</dbReference>
<protein>
    <submittedName>
        <fullName evidence="1">Uncharacterized protein</fullName>
    </submittedName>
</protein>
<dbReference type="KEGG" id="gms:SOIL9_52110"/>